<evidence type="ECO:0000256" key="2">
    <source>
        <dbReference type="ARBA" id="ARBA00022723"/>
    </source>
</evidence>
<dbReference type="EMBL" id="CABFNS010000833">
    <property type="protein sequence ID" value="VUC31504.1"/>
    <property type="molecule type" value="Genomic_DNA"/>
</dbReference>
<dbReference type="CDD" id="cd12148">
    <property type="entry name" value="fungal_TF_MHR"/>
    <property type="match status" value="1"/>
</dbReference>
<dbReference type="SUPFAM" id="SSF57701">
    <property type="entry name" value="Zn2/Cys6 DNA-binding domain"/>
    <property type="match status" value="1"/>
</dbReference>
<reference evidence="9 10" key="1">
    <citation type="submission" date="2019-06" db="EMBL/GenBank/DDBJ databases">
        <authorList>
            <person name="Broberg M."/>
        </authorList>
    </citation>
    <scope>NUCLEOTIDE SEQUENCE [LARGE SCALE GENOMIC DNA]</scope>
</reference>
<dbReference type="InterPro" id="IPR001138">
    <property type="entry name" value="Zn2Cys6_DnaBD"/>
</dbReference>
<keyword evidence="10" id="KW-1185">Reference proteome</keyword>
<dbReference type="PANTHER" id="PTHR31313:SF86">
    <property type="entry name" value="ZN(2)-C6 FUNGAL-TYPE DOMAIN-CONTAINING PROTEIN"/>
    <property type="match status" value="1"/>
</dbReference>
<evidence type="ECO:0000313" key="9">
    <source>
        <dbReference type="EMBL" id="VUC31504.1"/>
    </source>
</evidence>
<dbReference type="PROSITE" id="PS50048">
    <property type="entry name" value="ZN2_CY6_FUNGAL_2"/>
    <property type="match status" value="1"/>
</dbReference>
<comment type="caution">
    <text evidence="9">The sequence shown here is derived from an EMBL/GenBank/DDBJ whole genome shotgun (WGS) entry which is preliminary data.</text>
</comment>
<evidence type="ECO:0000256" key="5">
    <source>
        <dbReference type="ARBA" id="ARBA00023125"/>
    </source>
</evidence>
<sequence>MPSQPATPTRKRKLRVSAACDFCRRRKLRCDAAEPECENCRVRGEDCTYATRVKKARPSNARIHKLEEENARLRQSLDQPQAAIEETQAIITADTISQYEQGGDPYDQPAFEDHEPVDADLSSGSIAPQPVIHATSEPPQEVAFHGPSSVMINMPKKQQQLSQSSITQIKNQLLADATRQRQMEVVNLNNDSLDFDGMSPDLGMRLLSLFWNRQYYSGTIVYRPAFMRDMACGGRYFSKLLLNAIYFGASKSLNSPEDIEASGPIGQRGWSFRNKFDSYLHASNSELLWRSEVTTIQALLIVSDALFTWCDERTLSWHYMGIAVNMIIDLGIHVDGSAGLRSKEGCSSEDIEVYRRLFWSAYAIDKVQSIYQGRPSRLKDIDNSVPILFLDEYEEYELFHTLTYSATPQQLARPTYAVSTFQELCRLSMIMDRIIQSIYSEKSSSTSPAELSNTLQSIQTALESWRMSLPTHLSIQLDNPAITSVLPHTLSLLSMYNSMVILLHRPFVSDGHLQSTSSGAGAAFSYCATAALEIDKILQLYQEHFCMSTTPYFVSYATYVSATIHVRIAAQRQSNSAAHNCLQRCLNALGEHQTICHAPRQTIRILKGLILRLGVKMNHFPEPVRLDCSNADQVMASTREKPTRTPRVEDRYHLRSPPESRSGIGEDNSVPGFTDLDIDEVMRSFAMNSTDPLLSSNPEAQALPTLEGLDEGGNHLDIDSFLSFDPLFGFNKLF</sequence>
<dbReference type="PANTHER" id="PTHR31313">
    <property type="entry name" value="TY1 ENHANCER ACTIVATOR"/>
    <property type="match status" value="1"/>
</dbReference>
<evidence type="ECO:0000256" key="6">
    <source>
        <dbReference type="ARBA" id="ARBA00023163"/>
    </source>
</evidence>
<organism evidence="9 10">
    <name type="scientific">Bionectria ochroleuca</name>
    <name type="common">Gliocladium roseum</name>
    <dbReference type="NCBI Taxonomy" id="29856"/>
    <lineage>
        <taxon>Eukaryota</taxon>
        <taxon>Fungi</taxon>
        <taxon>Dikarya</taxon>
        <taxon>Ascomycota</taxon>
        <taxon>Pezizomycotina</taxon>
        <taxon>Sordariomycetes</taxon>
        <taxon>Hypocreomycetidae</taxon>
        <taxon>Hypocreales</taxon>
        <taxon>Bionectriaceae</taxon>
        <taxon>Clonostachys</taxon>
    </lineage>
</organism>
<keyword evidence="6" id="KW-0804">Transcription</keyword>
<dbReference type="InterPro" id="IPR051615">
    <property type="entry name" value="Transcr_Regulatory_Elem"/>
</dbReference>
<keyword evidence="5" id="KW-0238">DNA-binding</keyword>
<dbReference type="InterPro" id="IPR036864">
    <property type="entry name" value="Zn2-C6_fun-type_DNA-bd_sf"/>
</dbReference>
<evidence type="ECO:0000259" key="8">
    <source>
        <dbReference type="PROSITE" id="PS50048"/>
    </source>
</evidence>
<accession>A0ABY6UL41</accession>
<dbReference type="Pfam" id="PF00172">
    <property type="entry name" value="Zn_clus"/>
    <property type="match status" value="1"/>
</dbReference>
<evidence type="ECO:0000256" key="7">
    <source>
        <dbReference type="ARBA" id="ARBA00023242"/>
    </source>
</evidence>
<dbReference type="SMART" id="SM00066">
    <property type="entry name" value="GAL4"/>
    <property type="match status" value="1"/>
</dbReference>
<comment type="subcellular location">
    <subcellularLocation>
        <location evidence="1">Nucleus</location>
    </subcellularLocation>
</comment>
<dbReference type="Proteomes" id="UP000766486">
    <property type="component" value="Unassembled WGS sequence"/>
</dbReference>
<dbReference type="Pfam" id="PF04082">
    <property type="entry name" value="Fungal_trans"/>
    <property type="match status" value="1"/>
</dbReference>
<name>A0ABY6UL41_BIOOC</name>
<proteinExistence type="predicted"/>
<dbReference type="InterPro" id="IPR007219">
    <property type="entry name" value="XnlR_reg_dom"/>
</dbReference>
<dbReference type="PROSITE" id="PS00463">
    <property type="entry name" value="ZN2_CY6_FUNGAL_1"/>
    <property type="match status" value="1"/>
</dbReference>
<dbReference type="CDD" id="cd00067">
    <property type="entry name" value="GAL4"/>
    <property type="match status" value="1"/>
</dbReference>
<evidence type="ECO:0000256" key="1">
    <source>
        <dbReference type="ARBA" id="ARBA00004123"/>
    </source>
</evidence>
<evidence type="ECO:0000256" key="4">
    <source>
        <dbReference type="ARBA" id="ARBA00023015"/>
    </source>
</evidence>
<evidence type="ECO:0000256" key="3">
    <source>
        <dbReference type="ARBA" id="ARBA00022833"/>
    </source>
</evidence>
<dbReference type="Gene3D" id="4.10.240.10">
    <property type="entry name" value="Zn(2)-C6 fungal-type DNA-binding domain"/>
    <property type="match status" value="1"/>
</dbReference>
<keyword evidence="3" id="KW-0862">Zinc</keyword>
<keyword evidence="2" id="KW-0479">Metal-binding</keyword>
<dbReference type="SMART" id="SM00906">
    <property type="entry name" value="Fungal_trans"/>
    <property type="match status" value="1"/>
</dbReference>
<gene>
    <name evidence="9" type="ORF">CLO192961_LOCUS305500</name>
</gene>
<keyword evidence="4" id="KW-0805">Transcription regulation</keyword>
<protein>
    <recommendedName>
        <fullName evidence="8">Zn(2)-C6 fungal-type domain-containing protein</fullName>
    </recommendedName>
</protein>
<keyword evidence="7" id="KW-0539">Nucleus</keyword>
<evidence type="ECO:0000313" key="10">
    <source>
        <dbReference type="Proteomes" id="UP000766486"/>
    </source>
</evidence>
<feature type="domain" description="Zn(2)-C6 fungal-type" evidence="8">
    <location>
        <begin position="19"/>
        <end position="49"/>
    </location>
</feature>